<accession>A0A1H0FL03</accession>
<feature type="compositionally biased region" description="Basic residues" evidence="1">
    <location>
        <begin position="21"/>
        <end position="36"/>
    </location>
</feature>
<keyword evidence="4" id="KW-1185">Reference proteome</keyword>
<proteinExistence type="predicted"/>
<dbReference type="Proteomes" id="UP000198860">
    <property type="component" value="Unassembled WGS sequence"/>
</dbReference>
<dbReference type="EMBL" id="FNIZ01000002">
    <property type="protein sequence ID" value="SDN95343.1"/>
    <property type="molecule type" value="Genomic_DNA"/>
</dbReference>
<protein>
    <submittedName>
        <fullName evidence="3">Uncharacterized protein</fullName>
    </submittedName>
</protein>
<feature type="compositionally biased region" description="Basic and acidic residues" evidence="1">
    <location>
        <begin position="9"/>
        <end position="20"/>
    </location>
</feature>
<keyword evidence="2" id="KW-0472">Membrane</keyword>
<feature type="transmembrane region" description="Helical" evidence="2">
    <location>
        <begin position="193"/>
        <end position="212"/>
    </location>
</feature>
<dbReference type="RefSeq" id="WP_244157029.1">
    <property type="nucleotide sequence ID" value="NZ_FNIZ01000002.1"/>
</dbReference>
<name>A0A1H0FL03_HALAD</name>
<evidence type="ECO:0000256" key="1">
    <source>
        <dbReference type="SAM" id="MobiDB-lite"/>
    </source>
</evidence>
<evidence type="ECO:0000313" key="4">
    <source>
        <dbReference type="Proteomes" id="UP000198860"/>
    </source>
</evidence>
<feature type="transmembrane region" description="Helical" evidence="2">
    <location>
        <begin position="106"/>
        <end position="127"/>
    </location>
</feature>
<keyword evidence="2" id="KW-0812">Transmembrane</keyword>
<feature type="region of interest" description="Disordered" evidence="1">
    <location>
        <begin position="1"/>
        <end position="41"/>
    </location>
</feature>
<keyword evidence="2" id="KW-1133">Transmembrane helix</keyword>
<dbReference type="AlphaFoldDB" id="A0A1H0FL03"/>
<evidence type="ECO:0000256" key="2">
    <source>
        <dbReference type="SAM" id="Phobius"/>
    </source>
</evidence>
<dbReference type="STRING" id="240303.SAMN05421677_10241"/>
<gene>
    <name evidence="3" type="ORF">SAMN05421677_10241</name>
</gene>
<sequence length="238" mass="26817">MQTMNEQEVYQKEAQPEPAHKPKPAPKPRPVKKKKERSPEQIRERNITWTLILGVSILLITGLIVATSQWDQMGAATKVVSISFVSLFFFALSYGTGRFLKIKQTAFAFLTLGSLLIPIIIVAIGYFELFGPYLSLDGEGRHLLGLMGTAIPLPLYVRHAFVHRSRLYVWIALLFLSLSVGFMLGALPLSLDAFYLGMMLYNAGLLVAYIRFENRTHLQLFIKEVPLFAQLNLSFPPC</sequence>
<feature type="transmembrane region" description="Helical" evidence="2">
    <location>
        <begin position="168"/>
        <end position="187"/>
    </location>
</feature>
<organism evidence="3 4">
    <name type="scientific">Halobacillus aidingensis</name>
    <dbReference type="NCBI Taxonomy" id="240303"/>
    <lineage>
        <taxon>Bacteria</taxon>
        <taxon>Bacillati</taxon>
        <taxon>Bacillota</taxon>
        <taxon>Bacilli</taxon>
        <taxon>Bacillales</taxon>
        <taxon>Bacillaceae</taxon>
        <taxon>Halobacillus</taxon>
    </lineage>
</organism>
<evidence type="ECO:0000313" key="3">
    <source>
        <dbReference type="EMBL" id="SDN95343.1"/>
    </source>
</evidence>
<reference evidence="4" key="1">
    <citation type="submission" date="2016-10" db="EMBL/GenBank/DDBJ databases">
        <authorList>
            <person name="Varghese N."/>
            <person name="Submissions S."/>
        </authorList>
    </citation>
    <scope>NUCLEOTIDE SEQUENCE [LARGE SCALE GENOMIC DNA]</scope>
    <source>
        <strain evidence="4">CGMCC 1.3703</strain>
    </source>
</reference>
<feature type="transmembrane region" description="Helical" evidence="2">
    <location>
        <begin position="47"/>
        <end position="67"/>
    </location>
</feature>
<feature type="transmembrane region" description="Helical" evidence="2">
    <location>
        <begin position="73"/>
        <end position="94"/>
    </location>
</feature>
<feature type="transmembrane region" description="Helical" evidence="2">
    <location>
        <begin position="142"/>
        <end position="161"/>
    </location>
</feature>